<keyword evidence="1" id="KW-0812">Transmembrane</keyword>
<dbReference type="KEGG" id="acan:ACA1_250420"/>
<sequence>MRTSLFGVKLAPARHLRKRWFHVCLRPVLSCGDAQRAHYNYLEGIALVLVTEGSRGRTGGVLIVDLALLALLSLALYGSFTFAGGLSGFFRLLGL</sequence>
<reference evidence="2 3" key="1">
    <citation type="journal article" date="2013" name="Genome Biol.">
        <title>Genome of Acanthamoeba castellanii highlights extensive lateral gene transfer and early evolution of tyrosine kinase signaling.</title>
        <authorList>
            <person name="Clarke M."/>
            <person name="Lohan A.J."/>
            <person name="Liu B."/>
            <person name="Lagkouvardos I."/>
            <person name="Roy S."/>
            <person name="Zafar N."/>
            <person name="Bertelli C."/>
            <person name="Schilde C."/>
            <person name="Kianianmomeni A."/>
            <person name="Burglin T.R."/>
            <person name="Frech C."/>
            <person name="Turcotte B."/>
            <person name="Kopec K.O."/>
            <person name="Synnott J.M."/>
            <person name="Choo C."/>
            <person name="Paponov I."/>
            <person name="Finkler A."/>
            <person name="Soon Heng Tan C."/>
            <person name="Hutchins A.P."/>
            <person name="Weinmeier T."/>
            <person name="Rattei T."/>
            <person name="Chu J.S."/>
            <person name="Gimenez G."/>
            <person name="Irimia M."/>
            <person name="Rigden D.J."/>
            <person name="Fitzpatrick D.A."/>
            <person name="Lorenzo-Morales J."/>
            <person name="Bateman A."/>
            <person name="Chiu C.H."/>
            <person name="Tang P."/>
            <person name="Hegemann P."/>
            <person name="Fromm H."/>
            <person name="Raoult D."/>
            <person name="Greub G."/>
            <person name="Miranda-Saavedra D."/>
            <person name="Chen N."/>
            <person name="Nash P."/>
            <person name="Ginger M.L."/>
            <person name="Horn M."/>
            <person name="Schaap P."/>
            <person name="Caler L."/>
            <person name="Loftus B."/>
        </authorList>
    </citation>
    <scope>NUCLEOTIDE SEQUENCE [LARGE SCALE GENOMIC DNA]</scope>
    <source>
        <strain evidence="2 3">Neff</strain>
    </source>
</reference>
<evidence type="ECO:0000313" key="2">
    <source>
        <dbReference type="EMBL" id="ELR22241.1"/>
    </source>
</evidence>
<dbReference type="VEuPathDB" id="AmoebaDB:ACA1_250420"/>
<gene>
    <name evidence="2" type="ORF">ACA1_250420</name>
</gene>
<proteinExistence type="predicted"/>
<dbReference type="EMBL" id="KB007885">
    <property type="protein sequence ID" value="ELR22241.1"/>
    <property type="molecule type" value="Genomic_DNA"/>
</dbReference>
<name>L8HCX3_ACACF</name>
<keyword evidence="3" id="KW-1185">Reference proteome</keyword>
<evidence type="ECO:0000256" key="1">
    <source>
        <dbReference type="SAM" id="Phobius"/>
    </source>
</evidence>
<evidence type="ECO:0000313" key="3">
    <source>
        <dbReference type="Proteomes" id="UP000011083"/>
    </source>
</evidence>
<keyword evidence="1" id="KW-1133">Transmembrane helix</keyword>
<dbReference type="Proteomes" id="UP000011083">
    <property type="component" value="Unassembled WGS sequence"/>
</dbReference>
<feature type="transmembrane region" description="Helical" evidence="1">
    <location>
        <begin position="62"/>
        <end position="90"/>
    </location>
</feature>
<dbReference type="RefSeq" id="XP_004349513.1">
    <property type="nucleotide sequence ID" value="XM_004349463.1"/>
</dbReference>
<dbReference type="GeneID" id="14923169"/>
<organism evidence="2 3">
    <name type="scientific">Acanthamoeba castellanii (strain ATCC 30010 / Neff)</name>
    <dbReference type="NCBI Taxonomy" id="1257118"/>
    <lineage>
        <taxon>Eukaryota</taxon>
        <taxon>Amoebozoa</taxon>
        <taxon>Discosea</taxon>
        <taxon>Longamoebia</taxon>
        <taxon>Centramoebida</taxon>
        <taxon>Acanthamoebidae</taxon>
        <taxon>Acanthamoeba</taxon>
    </lineage>
</organism>
<protein>
    <submittedName>
        <fullName evidence="2">Uncharacterized protein</fullName>
    </submittedName>
</protein>
<keyword evidence="1" id="KW-0472">Membrane</keyword>
<accession>L8HCX3</accession>
<dbReference type="AlphaFoldDB" id="L8HCX3"/>